<protein>
    <submittedName>
        <fullName evidence="2">HAD hydrolase-like protein</fullName>
    </submittedName>
</protein>
<dbReference type="SUPFAM" id="SSF56784">
    <property type="entry name" value="HAD-like"/>
    <property type="match status" value="1"/>
</dbReference>
<accession>A0ABZ1RM22</accession>
<evidence type="ECO:0000313" key="3">
    <source>
        <dbReference type="Proteomes" id="UP001432075"/>
    </source>
</evidence>
<gene>
    <name evidence="2" type="ORF">OHU17_17380</name>
</gene>
<dbReference type="CDD" id="cd01427">
    <property type="entry name" value="HAD_like"/>
    <property type="match status" value="1"/>
</dbReference>
<dbReference type="Proteomes" id="UP001432075">
    <property type="component" value="Chromosome"/>
</dbReference>
<dbReference type="SFLD" id="SFLDS00003">
    <property type="entry name" value="Haloacid_Dehalogenase"/>
    <property type="match status" value="1"/>
</dbReference>
<dbReference type="Pfam" id="PF00702">
    <property type="entry name" value="Hydrolase"/>
    <property type="match status" value="1"/>
</dbReference>
<evidence type="ECO:0000256" key="1">
    <source>
        <dbReference type="SAM" id="MobiDB-lite"/>
    </source>
</evidence>
<dbReference type="InterPro" id="IPR023214">
    <property type="entry name" value="HAD_sf"/>
</dbReference>
<sequence>MAALSEDFGYYPIRPSKVVAQGKTIEIYDLVGKDTTLFHHSINDGESSSGHSRPDKPACASTASGRPSEGTSTLTHDDQLSGVLEHARVVFFDFDGPVCDVFARLPACGVAKQLTALLSIQHEAAGAKAAETDDPIEVLRIAHETDAAIAQAVEQALTATEVEAVAVAGPPTPGAMEALQAARSSGRAVVVVSNNSADCVQWFMELHGLGKYVARTIGRPSGEPPLMKPNPYPLISAAEQVHVDITLSTLIGDSLTDIQAAHAAGATVIGYANKPHKAALFAEAGADAITDAIQDIADVLAA</sequence>
<dbReference type="Gene3D" id="3.40.50.1000">
    <property type="entry name" value="HAD superfamily/HAD-like"/>
    <property type="match status" value="1"/>
</dbReference>
<dbReference type="PANTHER" id="PTHR43434">
    <property type="entry name" value="PHOSPHOGLYCOLATE PHOSPHATASE"/>
    <property type="match status" value="1"/>
</dbReference>
<reference evidence="2" key="1">
    <citation type="submission" date="2022-10" db="EMBL/GenBank/DDBJ databases">
        <title>The complete genomes of actinobacterial strains from the NBC collection.</title>
        <authorList>
            <person name="Joergensen T.S."/>
            <person name="Alvarez Arevalo M."/>
            <person name="Sterndorff E.B."/>
            <person name="Faurdal D."/>
            <person name="Vuksanovic O."/>
            <person name="Mourched A.-S."/>
            <person name="Charusanti P."/>
            <person name="Shaw S."/>
            <person name="Blin K."/>
            <person name="Weber T."/>
        </authorList>
    </citation>
    <scope>NUCLEOTIDE SEQUENCE</scope>
    <source>
        <strain evidence="2">NBC_00283</strain>
    </source>
</reference>
<dbReference type="InterPro" id="IPR036412">
    <property type="entry name" value="HAD-like_sf"/>
</dbReference>
<dbReference type="InterPro" id="IPR050155">
    <property type="entry name" value="HAD-like_hydrolase_sf"/>
</dbReference>
<organism evidence="2 3">
    <name type="scientific">Streptomyces goshikiensis</name>
    <dbReference type="NCBI Taxonomy" id="1942"/>
    <lineage>
        <taxon>Bacteria</taxon>
        <taxon>Bacillati</taxon>
        <taxon>Actinomycetota</taxon>
        <taxon>Actinomycetes</taxon>
        <taxon>Kitasatosporales</taxon>
        <taxon>Streptomycetaceae</taxon>
        <taxon>Streptomyces</taxon>
    </lineage>
</organism>
<proteinExistence type="predicted"/>
<dbReference type="EMBL" id="CP108057">
    <property type="protein sequence ID" value="WUO47484.1"/>
    <property type="molecule type" value="Genomic_DNA"/>
</dbReference>
<evidence type="ECO:0000313" key="2">
    <source>
        <dbReference type="EMBL" id="WUO47484.1"/>
    </source>
</evidence>
<dbReference type="RefSeq" id="WP_328776162.1">
    <property type="nucleotide sequence ID" value="NZ_CP108057.1"/>
</dbReference>
<feature type="region of interest" description="Disordered" evidence="1">
    <location>
        <begin position="41"/>
        <end position="77"/>
    </location>
</feature>
<feature type="compositionally biased region" description="Polar residues" evidence="1">
    <location>
        <begin position="61"/>
        <end position="74"/>
    </location>
</feature>
<dbReference type="PANTHER" id="PTHR43434:SF1">
    <property type="entry name" value="PHOSPHOGLYCOLATE PHOSPHATASE"/>
    <property type="match status" value="1"/>
</dbReference>
<name>A0ABZ1RM22_9ACTN</name>
<dbReference type="SFLD" id="SFLDG01129">
    <property type="entry name" value="C1.5:_HAD__Beta-PGM__Phosphata"/>
    <property type="match status" value="1"/>
</dbReference>
<keyword evidence="3" id="KW-1185">Reference proteome</keyword>